<organism evidence="1 2">
    <name type="scientific">Piscinibacter gummiphilus</name>
    <dbReference type="NCBI Taxonomy" id="946333"/>
    <lineage>
        <taxon>Bacteria</taxon>
        <taxon>Pseudomonadati</taxon>
        <taxon>Pseudomonadota</taxon>
        <taxon>Betaproteobacteria</taxon>
        <taxon>Burkholderiales</taxon>
        <taxon>Sphaerotilaceae</taxon>
        <taxon>Piscinibacter</taxon>
    </lineage>
</organism>
<dbReference type="EMBL" id="CP015118">
    <property type="protein sequence ID" value="ARN20401.1"/>
    <property type="molecule type" value="Genomic_DNA"/>
</dbReference>
<name>A0A1W6L7U1_9BURK</name>
<proteinExistence type="predicted"/>
<dbReference type="SUPFAM" id="SSF52266">
    <property type="entry name" value="SGNH hydrolase"/>
    <property type="match status" value="1"/>
</dbReference>
<evidence type="ECO:0000313" key="1">
    <source>
        <dbReference type="EMBL" id="ARN20401.1"/>
    </source>
</evidence>
<evidence type="ECO:0000313" key="2">
    <source>
        <dbReference type="Proteomes" id="UP000193427"/>
    </source>
</evidence>
<dbReference type="RefSeq" id="WP_085750674.1">
    <property type="nucleotide sequence ID" value="NZ_BSPR01000023.1"/>
</dbReference>
<dbReference type="Gene3D" id="3.40.50.1110">
    <property type="entry name" value="SGNH hydrolase"/>
    <property type="match status" value="1"/>
</dbReference>
<dbReference type="Proteomes" id="UP000193427">
    <property type="component" value="Chromosome"/>
</dbReference>
<protein>
    <recommendedName>
        <fullName evidence="3">Sialate O-acetylesterase domain-containing protein</fullName>
    </recommendedName>
</protein>
<dbReference type="GO" id="GO:0016788">
    <property type="term" value="F:hydrolase activity, acting on ester bonds"/>
    <property type="evidence" value="ECO:0007669"/>
    <property type="project" value="UniProtKB-ARBA"/>
</dbReference>
<dbReference type="OrthoDB" id="7580065at2"/>
<accession>A0A1W6L7U1</accession>
<keyword evidence="2" id="KW-1185">Reference proteome</keyword>
<dbReference type="KEGG" id="rgu:A4W93_11105"/>
<dbReference type="InterPro" id="IPR036514">
    <property type="entry name" value="SGNH_hydro_sf"/>
</dbReference>
<dbReference type="STRING" id="946333.A4W93_11105"/>
<reference evidence="1 2" key="1">
    <citation type="submission" date="2016-04" db="EMBL/GenBank/DDBJ databases">
        <title>Complete genome sequence of natural rubber-degrading, novel Gram-negative bacterium, Rhizobacter gummiphilus strain NS21.</title>
        <authorList>
            <person name="Tabata M."/>
            <person name="Kasai D."/>
            <person name="Fukuda M."/>
        </authorList>
    </citation>
    <scope>NUCLEOTIDE SEQUENCE [LARGE SCALE GENOMIC DNA]</scope>
    <source>
        <strain evidence="1 2">NS21</strain>
    </source>
</reference>
<sequence length="247" mass="26848">MAAGLLAGTAHAGEIRILVIGGALASNCNAHAFQPAAGVYQLGLDGAEKPAGDPFDWADCQGGAQWVPLGEALLRLGRADRVVFLPVGVQRARAADWLTDSPARTRLQAALAMARAHHMRFDYALWQQGMADAGTPRSEHATQVDAVIKSINRQVRIGKWLIARQSGCAGQPDPDISSAQLQAARDPLHRRFPGPDVDALGAAYRVDGCRLNRAGQEEMARRWVRAMGEADAEYTRYQKESLLHYFR</sequence>
<gene>
    <name evidence="1" type="ORF">A4W93_11105</name>
</gene>
<evidence type="ECO:0008006" key="3">
    <source>
        <dbReference type="Google" id="ProtNLM"/>
    </source>
</evidence>
<dbReference type="AlphaFoldDB" id="A0A1W6L7U1"/>